<accession>A0A314U6Q3</accession>
<organism evidence="2 3">
    <name type="scientific">Prunus yedoensis var. nudiflora</name>
    <dbReference type="NCBI Taxonomy" id="2094558"/>
    <lineage>
        <taxon>Eukaryota</taxon>
        <taxon>Viridiplantae</taxon>
        <taxon>Streptophyta</taxon>
        <taxon>Embryophyta</taxon>
        <taxon>Tracheophyta</taxon>
        <taxon>Spermatophyta</taxon>
        <taxon>Magnoliopsida</taxon>
        <taxon>eudicotyledons</taxon>
        <taxon>Gunneridae</taxon>
        <taxon>Pentapetalae</taxon>
        <taxon>rosids</taxon>
        <taxon>fabids</taxon>
        <taxon>Rosales</taxon>
        <taxon>Rosaceae</taxon>
        <taxon>Amygdaloideae</taxon>
        <taxon>Amygdaleae</taxon>
        <taxon>Prunus</taxon>
    </lineage>
</organism>
<protein>
    <submittedName>
        <fullName evidence="2">Uncharacterized protein</fullName>
    </submittedName>
</protein>
<feature type="region of interest" description="Disordered" evidence="1">
    <location>
        <begin position="1"/>
        <end position="89"/>
    </location>
</feature>
<feature type="compositionally biased region" description="Gly residues" evidence="1">
    <location>
        <begin position="47"/>
        <end position="56"/>
    </location>
</feature>
<evidence type="ECO:0000313" key="3">
    <source>
        <dbReference type="Proteomes" id="UP000250321"/>
    </source>
</evidence>
<keyword evidence="3" id="KW-1185">Reference proteome</keyword>
<dbReference type="Proteomes" id="UP000250321">
    <property type="component" value="Unassembled WGS sequence"/>
</dbReference>
<evidence type="ECO:0000313" key="2">
    <source>
        <dbReference type="EMBL" id="PQM32910.1"/>
    </source>
</evidence>
<sequence>MRDKQTKDWNINGLHRGLDQNSSLPKGQEHHPSNGLPLPGSDRPSLGCGGAGGPGGDDSYNDEKEDGLLWQQLAKRSSGQVGERGNAGV</sequence>
<gene>
    <name evidence="2" type="ORF">Pyn_00801</name>
</gene>
<proteinExistence type="predicted"/>
<evidence type="ECO:0000256" key="1">
    <source>
        <dbReference type="SAM" id="MobiDB-lite"/>
    </source>
</evidence>
<dbReference type="AlphaFoldDB" id="A0A314U6Q3"/>
<reference evidence="2 3" key="1">
    <citation type="submission" date="2018-02" db="EMBL/GenBank/DDBJ databases">
        <title>Draft genome of wild Prunus yedoensis var. nudiflora.</title>
        <authorList>
            <person name="Baek S."/>
            <person name="Kim J.-H."/>
            <person name="Choi K."/>
            <person name="Kim G.-B."/>
            <person name="Cho A."/>
            <person name="Jang H."/>
            <person name="Shin C.-H."/>
            <person name="Yu H.-J."/>
            <person name="Mun J.-H."/>
        </authorList>
    </citation>
    <scope>NUCLEOTIDE SEQUENCE [LARGE SCALE GENOMIC DNA]</scope>
    <source>
        <strain evidence="3">cv. Jeju island</strain>
        <tissue evidence="2">Leaf</tissue>
    </source>
</reference>
<comment type="caution">
    <text evidence="2">The sequence shown here is derived from an EMBL/GenBank/DDBJ whole genome shotgun (WGS) entry which is preliminary data.</text>
</comment>
<dbReference type="EMBL" id="PJQY01003993">
    <property type="protein sequence ID" value="PQM32910.1"/>
    <property type="molecule type" value="Genomic_DNA"/>
</dbReference>
<name>A0A314U6Q3_PRUYE</name>